<dbReference type="InterPro" id="IPR039204">
    <property type="entry name" value="MRS2-like"/>
</dbReference>
<evidence type="ECO:0000256" key="1">
    <source>
        <dbReference type="ARBA" id="ARBA00007535"/>
    </source>
</evidence>
<dbReference type="AlphaFoldDB" id="A0A8X8D6K1"/>
<keyword evidence="3" id="KW-1185">Reference proteome</keyword>
<comment type="caution">
    <text evidence="2">The sequence shown here is derived from an EMBL/GenBank/DDBJ whole genome shotgun (WGS) entry which is preliminary data.</text>
</comment>
<sequence>MAELKGSLLPPKPASAINPRDLSYRLSASGPQPIQGVNVLGLKRRGQDLRSWIRVDSSGNSIPKLFVEKAMVVNLEQIRCIITADEVQLPDSLDSHVLQVLEVAMEAACTFLDSQVASYSRQVRVEAQLFGISQKKVACKHTRLAG</sequence>
<dbReference type="PANTHER" id="PTHR13890:SF26">
    <property type="entry name" value="MAGNESIUM TRANSPORTER MRS2-1"/>
    <property type="match status" value="1"/>
</dbReference>
<accession>A0A8X8D6K1</accession>
<dbReference type="Proteomes" id="UP000886885">
    <property type="component" value="Chromosome 1D"/>
</dbReference>
<evidence type="ECO:0000313" key="2">
    <source>
        <dbReference type="EMBL" id="KAG6789336.1"/>
    </source>
</evidence>
<name>A0A8X8D6K1_POPTO</name>
<gene>
    <name evidence="2" type="ORF">POTOM_005430</name>
</gene>
<reference evidence="2" key="1">
    <citation type="journal article" date="2020" name="bioRxiv">
        <title>Hybrid origin of Populus tomentosa Carr. identified through genome sequencing and phylogenomic analysis.</title>
        <authorList>
            <person name="An X."/>
            <person name="Gao K."/>
            <person name="Chen Z."/>
            <person name="Li J."/>
            <person name="Yang X."/>
            <person name="Yang X."/>
            <person name="Zhou J."/>
            <person name="Guo T."/>
            <person name="Zhao T."/>
            <person name="Huang S."/>
            <person name="Miao D."/>
            <person name="Khan W.U."/>
            <person name="Rao P."/>
            <person name="Ye M."/>
            <person name="Lei B."/>
            <person name="Liao W."/>
            <person name="Wang J."/>
            <person name="Ji L."/>
            <person name="Li Y."/>
            <person name="Guo B."/>
            <person name="Mustafa N.S."/>
            <person name="Li S."/>
            <person name="Yun Q."/>
            <person name="Keller S.R."/>
            <person name="Mao J."/>
            <person name="Zhang R."/>
            <person name="Strauss S.H."/>
        </authorList>
    </citation>
    <scope>NUCLEOTIDE SEQUENCE</scope>
    <source>
        <strain evidence="2">GM15</strain>
        <tissue evidence="2">Leaf</tissue>
    </source>
</reference>
<dbReference type="PANTHER" id="PTHR13890">
    <property type="entry name" value="RNA SPLICING PROTEIN MRS2, MITOCHONDRIAL"/>
    <property type="match status" value="1"/>
</dbReference>
<dbReference type="GO" id="GO:0015095">
    <property type="term" value="F:magnesium ion transmembrane transporter activity"/>
    <property type="evidence" value="ECO:0007669"/>
    <property type="project" value="TreeGrafter"/>
</dbReference>
<protein>
    <submittedName>
        <fullName evidence="2">Uncharacterized protein</fullName>
    </submittedName>
</protein>
<organism evidence="2 3">
    <name type="scientific">Populus tomentosa</name>
    <name type="common">Chinese white poplar</name>
    <dbReference type="NCBI Taxonomy" id="118781"/>
    <lineage>
        <taxon>Eukaryota</taxon>
        <taxon>Viridiplantae</taxon>
        <taxon>Streptophyta</taxon>
        <taxon>Embryophyta</taxon>
        <taxon>Tracheophyta</taxon>
        <taxon>Spermatophyta</taxon>
        <taxon>Magnoliopsida</taxon>
        <taxon>eudicotyledons</taxon>
        <taxon>Gunneridae</taxon>
        <taxon>Pentapetalae</taxon>
        <taxon>rosids</taxon>
        <taxon>fabids</taxon>
        <taxon>Malpighiales</taxon>
        <taxon>Salicaceae</taxon>
        <taxon>Saliceae</taxon>
        <taxon>Populus</taxon>
    </lineage>
</organism>
<dbReference type="EMBL" id="JAAWWB010000002">
    <property type="protein sequence ID" value="KAG6789336.1"/>
    <property type="molecule type" value="Genomic_DNA"/>
</dbReference>
<proteinExistence type="inferred from homology"/>
<dbReference type="OrthoDB" id="10251508at2759"/>
<comment type="similarity">
    <text evidence="1">Belongs to the CorA metal ion transporter (MIT) (TC 1.A.35.5) family.</text>
</comment>
<evidence type="ECO:0000313" key="3">
    <source>
        <dbReference type="Proteomes" id="UP000886885"/>
    </source>
</evidence>